<reference evidence="8 9" key="1">
    <citation type="submission" date="2024-09" db="EMBL/GenBank/DDBJ databases">
        <authorList>
            <person name="Sun Q."/>
            <person name="Mori K."/>
        </authorList>
    </citation>
    <scope>NUCLEOTIDE SEQUENCE [LARGE SCALE GENOMIC DNA]</scope>
    <source>
        <strain evidence="8 9">NCAIM B.01794</strain>
    </source>
</reference>
<evidence type="ECO:0000256" key="3">
    <source>
        <dbReference type="ARBA" id="ARBA00022679"/>
    </source>
</evidence>
<comment type="caution">
    <text evidence="8">The sequence shown here is derived from an EMBL/GenBank/DDBJ whole genome shotgun (WGS) entry which is preliminary data.</text>
</comment>
<dbReference type="HAMAP" id="MF_00836">
    <property type="entry name" value="PhnN"/>
    <property type="match status" value="1"/>
</dbReference>
<comment type="caution">
    <text evidence="6">Lacks conserved residue(s) required for the propagation of feature annotation.</text>
</comment>
<evidence type="ECO:0000259" key="7">
    <source>
        <dbReference type="SMART" id="SM00072"/>
    </source>
</evidence>
<comment type="similarity">
    <text evidence="6">Belongs to the ribose 1,5-bisphosphokinase family.</text>
</comment>
<protein>
    <recommendedName>
        <fullName evidence="6">Ribose 1,5-bisphosphate phosphokinase PhnN</fullName>
        <ecNumber evidence="6">2.7.4.23</ecNumber>
    </recommendedName>
    <alternativeName>
        <fullName evidence="6">Ribose 1,5-bisphosphokinase</fullName>
    </alternativeName>
</protein>
<dbReference type="EMBL" id="JBHLSS010000141">
    <property type="protein sequence ID" value="MFC0711855.1"/>
    <property type="molecule type" value="Genomic_DNA"/>
</dbReference>
<accession>A0ABV6SU39</accession>
<dbReference type="PANTHER" id="PTHR23117">
    <property type="entry name" value="GUANYLATE KINASE-RELATED"/>
    <property type="match status" value="1"/>
</dbReference>
<dbReference type="NCBIfam" id="NF007485">
    <property type="entry name" value="PRK10078.1"/>
    <property type="match status" value="1"/>
</dbReference>
<comment type="function">
    <text evidence="6">Catalyzes the phosphorylation of ribose 1,5-bisphosphate to 5-phospho-D-ribosyl alpha-1-diphosphate (PRPP).</text>
</comment>
<dbReference type="SMART" id="SM00072">
    <property type="entry name" value="GuKc"/>
    <property type="match status" value="1"/>
</dbReference>
<dbReference type="InterPro" id="IPR027417">
    <property type="entry name" value="P-loop_NTPase"/>
</dbReference>
<dbReference type="PANTHER" id="PTHR23117:SF8">
    <property type="entry name" value="RIBOSE 1,5-BISPHOSPHATE PHOSPHOKINASE PHNN"/>
    <property type="match status" value="1"/>
</dbReference>
<evidence type="ECO:0000256" key="5">
    <source>
        <dbReference type="ARBA" id="ARBA00022840"/>
    </source>
</evidence>
<name>A0ABV6SU39_AZOPA</name>
<dbReference type="RefSeq" id="WP_376948949.1">
    <property type="nucleotide sequence ID" value="NZ_CP171449.1"/>
</dbReference>
<evidence type="ECO:0000313" key="8">
    <source>
        <dbReference type="EMBL" id="MFC0711855.1"/>
    </source>
</evidence>
<keyword evidence="3 6" id="KW-0808">Transferase</keyword>
<gene>
    <name evidence="6 8" type="primary">phnN</name>
    <name evidence="8" type="ORF">ACFFGX_20695</name>
</gene>
<keyword evidence="4 6" id="KW-0547">Nucleotide-binding</keyword>
<evidence type="ECO:0000256" key="1">
    <source>
        <dbReference type="ARBA" id="ARBA00000373"/>
    </source>
</evidence>
<evidence type="ECO:0000256" key="4">
    <source>
        <dbReference type="ARBA" id="ARBA00022741"/>
    </source>
</evidence>
<evidence type="ECO:0000256" key="2">
    <source>
        <dbReference type="ARBA" id="ARBA00005069"/>
    </source>
</evidence>
<organism evidence="8 9">
    <name type="scientific">Azorhizophilus paspali</name>
    <name type="common">Azotobacter paspali</name>
    <dbReference type="NCBI Taxonomy" id="69963"/>
    <lineage>
        <taxon>Bacteria</taxon>
        <taxon>Pseudomonadati</taxon>
        <taxon>Pseudomonadota</taxon>
        <taxon>Gammaproteobacteria</taxon>
        <taxon>Pseudomonadales</taxon>
        <taxon>Pseudomonadaceae</taxon>
        <taxon>Azorhizophilus</taxon>
    </lineage>
</organism>
<feature type="domain" description="Guanylate kinase/L-type calcium channel beta subunit" evidence="7">
    <location>
        <begin position="2"/>
        <end position="181"/>
    </location>
</feature>
<dbReference type="InterPro" id="IPR012699">
    <property type="entry name" value="PhnN"/>
</dbReference>
<proteinExistence type="inferred from homology"/>
<keyword evidence="5 6" id="KW-0067">ATP-binding</keyword>
<evidence type="ECO:0000256" key="6">
    <source>
        <dbReference type="HAMAP-Rule" id="MF_00836"/>
    </source>
</evidence>
<dbReference type="Gene3D" id="3.40.50.300">
    <property type="entry name" value="P-loop containing nucleotide triphosphate hydrolases"/>
    <property type="match status" value="1"/>
</dbReference>
<dbReference type="InterPro" id="IPR008145">
    <property type="entry name" value="GK/Ca_channel_bsu"/>
</dbReference>
<evidence type="ECO:0000313" key="9">
    <source>
        <dbReference type="Proteomes" id="UP001589891"/>
    </source>
</evidence>
<keyword evidence="9" id="KW-1185">Reference proteome</keyword>
<comment type="pathway">
    <text evidence="2 6">Metabolic intermediate biosynthesis; 5-phospho-alpha-D-ribose 1-diphosphate biosynthesis; 5-phospho-alpha-D-ribose 1-diphosphate from D-ribose 5-phosphate (route II): step 3/3.</text>
</comment>
<dbReference type="EC" id="2.7.4.23" evidence="6"/>
<dbReference type="Pfam" id="PF13238">
    <property type="entry name" value="AAA_18"/>
    <property type="match status" value="1"/>
</dbReference>
<comment type="catalytic activity">
    <reaction evidence="1 6">
        <text>alpha-D-ribose 1,5-bisphosphate + ATP = 5-phospho-alpha-D-ribose 1-diphosphate + ADP</text>
        <dbReference type="Rhea" id="RHEA:20109"/>
        <dbReference type="ChEBI" id="CHEBI:30616"/>
        <dbReference type="ChEBI" id="CHEBI:58017"/>
        <dbReference type="ChEBI" id="CHEBI:68688"/>
        <dbReference type="ChEBI" id="CHEBI:456216"/>
        <dbReference type="EC" id="2.7.4.23"/>
    </reaction>
</comment>
<dbReference type="SUPFAM" id="SSF52540">
    <property type="entry name" value="P-loop containing nucleoside triphosphate hydrolases"/>
    <property type="match status" value="1"/>
</dbReference>
<dbReference type="NCBIfam" id="TIGR02322">
    <property type="entry name" value="phosphon_PhnN"/>
    <property type="match status" value="1"/>
</dbReference>
<dbReference type="Proteomes" id="UP001589891">
    <property type="component" value="Unassembled WGS sequence"/>
</dbReference>
<sequence>MGGRLIYLMGASGSGKDSLLEAVRERVLVVGGRIVRRVVTRSPEAVGEDALGVSLERFEQLLAEGAFALHWRANGLAYGIPRQIDDWLVDGRDVLINGSRSHLAEARRRYPELCAVLLTVEPQVLRQRLLARGRETIEEIEARLARNARLPLDNEDCQRLDNSASLAQTAEALLQLIRKRACA</sequence>